<dbReference type="AlphaFoldDB" id="A0A3Q9FSW2"/>
<feature type="domain" description="Transposase IS30-like HTH" evidence="1">
    <location>
        <begin position="2"/>
        <end position="44"/>
    </location>
</feature>
<evidence type="ECO:0000313" key="2">
    <source>
        <dbReference type="EMBL" id="AZQ63877.1"/>
    </source>
</evidence>
<gene>
    <name evidence="2" type="ORF">EI427_17080</name>
</gene>
<dbReference type="InterPro" id="IPR025246">
    <property type="entry name" value="IS30-like_HTH"/>
</dbReference>
<protein>
    <submittedName>
        <fullName evidence="2">HTH domain-containing protein</fullName>
    </submittedName>
</protein>
<dbReference type="OrthoDB" id="990404at2"/>
<name>A0A3Q9FSW2_9BACT</name>
<accession>A0A3Q9FSW2</accession>
<organism evidence="2 3">
    <name type="scientific">Flammeovirga pectinis</name>
    <dbReference type="NCBI Taxonomy" id="2494373"/>
    <lineage>
        <taxon>Bacteria</taxon>
        <taxon>Pseudomonadati</taxon>
        <taxon>Bacteroidota</taxon>
        <taxon>Cytophagia</taxon>
        <taxon>Cytophagales</taxon>
        <taxon>Flammeovirgaceae</taxon>
        <taxon>Flammeovirga</taxon>
    </lineage>
</organism>
<dbReference type="Proteomes" id="UP000267268">
    <property type="component" value="Chromosome 1"/>
</dbReference>
<dbReference type="RefSeq" id="WP_126617017.1">
    <property type="nucleotide sequence ID" value="NZ_CP034562.1"/>
</dbReference>
<evidence type="ECO:0000259" key="1">
    <source>
        <dbReference type="Pfam" id="PF13936"/>
    </source>
</evidence>
<keyword evidence="3" id="KW-1185">Reference proteome</keyword>
<proteinExistence type="predicted"/>
<reference evidence="2 3" key="1">
    <citation type="submission" date="2018-12" db="EMBL/GenBank/DDBJ databases">
        <title>Flammeovirga pectinis sp. nov., isolated from the gut of the Korean scallop, Patinopecten yessoensis.</title>
        <authorList>
            <person name="Bae J.-W."/>
            <person name="Jeong Y.-S."/>
            <person name="Kang W."/>
        </authorList>
    </citation>
    <scope>NUCLEOTIDE SEQUENCE [LARGE SCALE GENOMIC DNA]</scope>
    <source>
        <strain evidence="2 3">L12M1</strain>
    </source>
</reference>
<evidence type="ECO:0000313" key="3">
    <source>
        <dbReference type="Proteomes" id="UP000267268"/>
    </source>
</evidence>
<dbReference type="Pfam" id="PF13936">
    <property type="entry name" value="HTH_38"/>
    <property type="match status" value="1"/>
</dbReference>
<dbReference type="KEGG" id="fll:EI427_17080"/>
<dbReference type="EMBL" id="CP034562">
    <property type="protein sequence ID" value="AZQ63877.1"/>
    <property type="molecule type" value="Genomic_DNA"/>
</dbReference>
<sequence length="190" mass="23012">MKNLQLYHRKVIQRLIEEKIFSVPEIAEGLEVSTSTIYRELKRNTHPLTKKYNAEYAHKLYLARKKLSGGSRKTRPIRPNTIRKNDSELHTERRFLLWYSDRHYKVKFNSSRFKFTPFPKMYAFRLGIKDVMYHDDWELFELWLEHIKLQKEQSSASTPKYYWMRALIKKEAPLQVWKNPSIAMEQKKCV</sequence>